<evidence type="ECO:0000259" key="8">
    <source>
        <dbReference type="Pfam" id="PF07715"/>
    </source>
</evidence>
<evidence type="ECO:0000256" key="7">
    <source>
        <dbReference type="PROSITE-ProRule" id="PRU01360"/>
    </source>
</evidence>
<keyword evidence="2 7" id="KW-0813">Transport</keyword>
<name>A0A425XZ31_9BACT</name>
<dbReference type="EMBL" id="QQWG01000013">
    <property type="protein sequence ID" value="RRG20425.1"/>
    <property type="molecule type" value="Genomic_DNA"/>
</dbReference>
<gene>
    <name evidence="9" type="ORF">DWB61_12830</name>
</gene>
<dbReference type="InterPro" id="IPR023996">
    <property type="entry name" value="TonB-dep_OMP_SusC/RagA"/>
</dbReference>
<dbReference type="InterPro" id="IPR023997">
    <property type="entry name" value="TonB-dep_OMP_SusC/RagA_CS"/>
</dbReference>
<dbReference type="Pfam" id="PF13715">
    <property type="entry name" value="CarbopepD_reg_2"/>
    <property type="match status" value="1"/>
</dbReference>
<dbReference type="Proteomes" id="UP000285794">
    <property type="component" value="Unassembled WGS sequence"/>
</dbReference>
<dbReference type="NCBIfam" id="TIGR04057">
    <property type="entry name" value="SusC_RagA_signa"/>
    <property type="match status" value="1"/>
</dbReference>
<evidence type="ECO:0000256" key="3">
    <source>
        <dbReference type="ARBA" id="ARBA00022452"/>
    </source>
</evidence>
<dbReference type="Gene3D" id="2.170.130.10">
    <property type="entry name" value="TonB-dependent receptor, plug domain"/>
    <property type="match status" value="1"/>
</dbReference>
<dbReference type="Pfam" id="PF07715">
    <property type="entry name" value="Plug"/>
    <property type="match status" value="1"/>
</dbReference>
<accession>A0A425XZ31</accession>
<dbReference type="InterPro" id="IPR037066">
    <property type="entry name" value="Plug_dom_sf"/>
</dbReference>
<comment type="caution">
    <text evidence="9">The sequence shown here is derived from an EMBL/GenBank/DDBJ whole genome shotgun (WGS) entry which is preliminary data.</text>
</comment>
<dbReference type="AlphaFoldDB" id="A0A425XZ31"/>
<sequence length="1161" mass="130553">MKKLGKWRCLSPAIGKIARIMKISVFLVLVCSMQLSASVMLGQQVSIHAGEMTVREVFKEFKTQTGTFFMYSEEDISLDLTVDVDFSQVSLEEALQEICKQVALSYEIVDNYVLITKKPSLVELPLQEQKKELKGTVTDSDGNTLPGVSVVVKGTTIGVATDIDGNYAIQFDNENAIMVFSFVGMLRQEVLYTGQAVQNIILLPDSKQVSEVVVTGYQTISKERATGAFEKVGVKVLDEKSTFKVLDKLEGQTSGVLFDESGNMTIRGVSTMNANRDPLVVVDGFPIEGHVETLNPDDIESITVLKDAAAASIWGARAANGVIVIVSKKNGKKGKPRVEFSSSLSMTGEPDLDDQPVVSTASFLEMEKFLADNGWQTMPTGANQYPITQGMDTYLRLNDGQISEAEANQILDGYRKVDVRNEFADLFLRKQVRQHYNLSISGAGEKNNYYMSLGYDDNDNFSKGNDSDRLIANIKISSELSDRISVNAGVSATLRNQYSNGISIGSLGSVSQYQTILDANGDYVPQPQSYYQPTKEALVAQGYPYNWDYNLYQEYQNKDNSIKNTDLRMNFGLNIKLLKGLDFEGRYQYEWGNEEGENLYNEETYNVRGFVNRFTYIDDDGSIVTNAPKGHIFSESFYKKKSYTTRGQLSFNRAFDANKHQINAIAGMEVRKTTSESSSYRKYGYDPQSLQFVSINHNERYPMAISGSKGRISDDTKYLQEEDRFISYYTNTAYTYNDKYTVTASARLDDSNLFGADSKYRNVPLWSTGINWQLHKEDFMTSDLINRLTLRMTYGTNGNVSKTTSPYLIAQVTKDYRDQHQYAYIKNPKNPSLRWEKTAVVNFGLDYALWNNRISGSLEYYSRKSTDLLGNVSLNSTYGFTSALMNFAEMSNKGVDASLLVKLVDKQVKWNTSLNFSYNKNRVEKVEMPDETVSSYMSGTARVGKPLNYMYSYKWAGLSSEGFPQVFNEKGEAIDYETRLDDPTALKYEGTMTPKYYGSLNNVVTYKGFRLSMLMTYKLGYKFRIPTIDYSSLKSSLKRNWVHEDYDKRWQQAGDEAHTDVPVLPANFSQIGGYFGSYSSGASHLVESASHIRFKEVILSYNLPKEWFKSLGINALVIGTQVRNLGVITFNNSGIDPENIPGLGKYGNSNPEYTFSLKATF</sequence>
<keyword evidence="6 7" id="KW-0998">Cell outer membrane</keyword>
<dbReference type="InterPro" id="IPR012910">
    <property type="entry name" value="Plug_dom"/>
</dbReference>
<dbReference type="NCBIfam" id="TIGR04056">
    <property type="entry name" value="OMP_RagA_SusC"/>
    <property type="match status" value="1"/>
</dbReference>
<keyword evidence="3 7" id="KW-1134">Transmembrane beta strand</keyword>
<dbReference type="InterPro" id="IPR008969">
    <property type="entry name" value="CarboxyPept-like_regulatory"/>
</dbReference>
<proteinExistence type="inferred from homology"/>
<dbReference type="InterPro" id="IPR036942">
    <property type="entry name" value="Beta-barrel_TonB_sf"/>
</dbReference>
<keyword evidence="10" id="KW-1185">Reference proteome</keyword>
<protein>
    <submittedName>
        <fullName evidence="9">SusC/RagA family TonB-linked outer membrane protein</fullName>
    </submittedName>
</protein>
<dbReference type="PROSITE" id="PS52016">
    <property type="entry name" value="TONB_DEPENDENT_REC_3"/>
    <property type="match status" value="1"/>
</dbReference>
<dbReference type="Gene3D" id="2.40.170.20">
    <property type="entry name" value="TonB-dependent receptor, beta-barrel domain"/>
    <property type="match status" value="1"/>
</dbReference>
<evidence type="ECO:0000256" key="5">
    <source>
        <dbReference type="ARBA" id="ARBA00023136"/>
    </source>
</evidence>
<dbReference type="GO" id="GO:0009279">
    <property type="term" value="C:cell outer membrane"/>
    <property type="evidence" value="ECO:0007669"/>
    <property type="project" value="UniProtKB-SubCell"/>
</dbReference>
<evidence type="ECO:0000256" key="6">
    <source>
        <dbReference type="ARBA" id="ARBA00023237"/>
    </source>
</evidence>
<feature type="domain" description="TonB-dependent receptor plug" evidence="8">
    <location>
        <begin position="223"/>
        <end position="322"/>
    </location>
</feature>
<dbReference type="OrthoDB" id="9768177at2"/>
<evidence type="ECO:0000256" key="1">
    <source>
        <dbReference type="ARBA" id="ARBA00004571"/>
    </source>
</evidence>
<evidence type="ECO:0000313" key="10">
    <source>
        <dbReference type="Proteomes" id="UP000285794"/>
    </source>
</evidence>
<dbReference type="Gene3D" id="2.60.40.1120">
    <property type="entry name" value="Carboxypeptidase-like, regulatory domain"/>
    <property type="match status" value="1"/>
</dbReference>
<comment type="similarity">
    <text evidence="7">Belongs to the TonB-dependent receptor family.</text>
</comment>
<dbReference type="SUPFAM" id="SSF56935">
    <property type="entry name" value="Porins"/>
    <property type="match status" value="1"/>
</dbReference>
<dbReference type="RefSeq" id="WP_125031286.1">
    <property type="nucleotide sequence ID" value="NZ_JAPXVP010000011.1"/>
</dbReference>
<keyword evidence="4 7" id="KW-0812">Transmembrane</keyword>
<dbReference type="InterPro" id="IPR039426">
    <property type="entry name" value="TonB-dep_rcpt-like"/>
</dbReference>
<reference evidence="9 10" key="1">
    <citation type="submission" date="2018-07" db="EMBL/GenBank/DDBJ databases">
        <title>Draft genome sequence of Ancylomarina sp. M1P.</title>
        <authorList>
            <person name="Yadav S."/>
            <person name="Villanueva L."/>
            <person name="Damste J.S.S."/>
        </authorList>
    </citation>
    <scope>NUCLEOTIDE SEQUENCE [LARGE SCALE GENOMIC DNA]</scope>
    <source>
        <strain evidence="9 10">M1P</strain>
    </source>
</reference>
<evidence type="ECO:0000313" key="9">
    <source>
        <dbReference type="EMBL" id="RRG20425.1"/>
    </source>
</evidence>
<evidence type="ECO:0000256" key="2">
    <source>
        <dbReference type="ARBA" id="ARBA00022448"/>
    </source>
</evidence>
<organism evidence="9 10">
    <name type="scientific">Ancylomarina euxinus</name>
    <dbReference type="NCBI Taxonomy" id="2283627"/>
    <lineage>
        <taxon>Bacteria</taxon>
        <taxon>Pseudomonadati</taxon>
        <taxon>Bacteroidota</taxon>
        <taxon>Bacteroidia</taxon>
        <taxon>Marinilabiliales</taxon>
        <taxon>Marinifilaceae</taxon>
        <taxon>Ancylomarina</taxon>
    </lineage>
</organism>
<dbReference type="SUPFAM" id="SSF49464">
    <property type="entry name" value="Carboxypeptidase regulatory domain-like"/>
    <property type="match status" value="1"/>
</dbReference>
<keyword evidence="5 7" id="KW-0472">Membrane</keyword>
<evidence type="ECO:0000256" key="4">
    <source>
        <dbReference type="ARBA" id="ARBA00022692"/>
    </source>
</evidence>
<comment type="subcellular location">
    <subcellularLocation>
        <location evidence="1 7">Cell outer membrane</location>
        <topology evidence="1 7">Multi-pass membrane protein</topology>
    </subcellularLocation>
</comment>